<sequence>MTKIKLFFSFFLLLATGDLRAQEVATPLETPNDSLAVFHPYIESANWKVSKIANGVTWKYFHFDDLYASKQFITIIEVDPSKNIAVGMPYITKGFMKTSKAAVEENAIAAVNGSFFDTKVGGSTVFLRKNGEIINLTRGKFTHYREEAGFSIDKDGTVSIVKRPTEAEGGWPSVDAYTHLASGPLLVYDGEIMDQLDQPFNTNRHPRTAIGITANKRIICVVVDGRSSESYGMSTPELANLMYALGCEQAMNLDGGGSSTAWVRGKGIVNHPTDNKKFDSEGERAVANAIIFTGD</sequence>
<dbReference type="GO" id="GO:0016798">
    <property type="term" value="F:hydrolase activity, acting on glycosyl bonds"/>
    <property type="evidence" value="ECO:0007669"/>
    <property type="project" value="UniProtKB-KW"/>
</dbReference>
<proteinExistence type="predicted"/>
<evidence type="ECO:0000259" key="2">
    <source>
        <dbReference type="Pfam" id="PF09992"/>
    </source>
</evidence>
<name>A0ABV5CDY0_9SPHI</name>
<feature type="signal peptide" evidence="1">
    <location>
        <begin position="1"/>
        <end position="21"/>
    </location>
</feature>
<comment type="caution">
    <text evidence="3">The sequence shown here is derived from an EMBL/GenBank/DDBJ whole genome shotgun (WGS) entry which is preliminary data.</text>
</comment>
<dbReference type="RefSeq" id="WP_375557299.1">
    <property type="nucleotide sequence ID" value="NZ_JBBVGT010000002.1"/>
</dbReference>
<gene>
    <name evidence="3" type="ORF">WKR92_07960</name>
</gene>
<feature type="chain" id="PRO_5046043997" evidence="1">
    <location>
        <begin position="22"/>
        <end position="295"/>
    </location>
</feature>
<keyword evidence="3" id="KW-0326">Glycosidase</keyword>
<evidence type="ECO:0000256" key="1">
    <source>
        <dbReference type="SAM" id="SignalP"/>
    </source>
</evidence>
<protein>
    <submittedName>
        <fullName evidence="3">Phosphodiester glycosidase family protein</fullName>
    </submittedName>
</protein>
<feature type="domain" description="Phosphodiester glycosidase" evidence="2">
    <location>
        <begin position="106"/>
        <end position="292"/>
    </location>
</feature>
<keyword evidence="4" id="KW-1185">Reference proteome</keyword>
<dbReference type="InterPro" id="IPR018711">
    <property type="entry name" value="NAGPA"/>
</dbReference>
<reference evidence="3 4" key="1">
    <citation type="submission" date="2024-04" db="EMBL/GenBank/DDBJ databases">
        <title>Albibacterium profundi sp. nov., isolated from sediment of the Challenger Deep of Mariana Trench.</title>
        <authorList>
            <person name="Wang Y."/>
        </authorList>
    </citation>
    <scope>NUCLEOTIDE SEQUENCE [LARGE SCALE GENOMIC DNA]</scope>
    <source>
        <strain evidence="3 4">RHL897</strain>
    </source>
</reference>
<accession>A0ABV5CDY0</accession>
<dbReference type="PANTHER" id="PTHR40446:SF2">
    <property type="entry name" value="N-ACETYLGLUCOSAMINE-1-PHOSPHODIESTER ALPHA-N-ACETYLGLUCOSAMINIDASE"/>
    <property type="match status" value="1"/>
</dbReference>
<dbReference type="Proteomes" id="UP001580928">
    <property type="component" value="Unassembled WGS sequence"/>
</dbReference>
<organism evidence="3 4">
    <name type="scientific">Albibacterium profundi</name>
    <dbReference type="NCBI Taxonomy" id="3134906"/>
    <lineage>
        <taxon>Bacteria</taxon>
        <taxon>Pseudomonadati</taxon>
        <taxon>Bacteroidota</taxon>
        <taxon>Sphingobacteriia</taxon>
        <taxon>Sphingobacteriales</taxon>
        <taxon>Sphingobacteriaceae</taxon>
        <taxon>Albibacterium</taxon>
    </lineage>
</organism>
<evidence type="ECO:0000313" key="3">
    <source>
        <dbReference type="EMBL" id="MFB5945766.1"/>
    </source>
</evidence>
<dbReference type="PANTHER" id="PTHR40446">
    <property type="entry name" value="N-ACETYLGLUCOSAMINE-1-PHOSPHODIESTER ALPHA-N-ACETYLGLUCOSAMINIDASE"/>
    <property type="match status" value="1"/>
</dbReference>
<dbReference type="EMBL" id="JBBVGT010000002">
    <property type="protein sequence ID" value="MFB5945766.1"/>
    <property type="molecule type" value="Genomic_DNA"/>
</dbReference>
<keyword evidence="1" id="KW-0732">Signal</keyword>
<evidence type="ECO:0000313" key="4">
    <source>
        <dbReference type="Proteomes" id="UP001580928"/>
    </source>
</evidence>
<dbReference type="Pfam" id="PF09992">
    <property type="entry name" value="NAGPA"/>
    <property type="match status" value="1"/>
</dbReference>
<keyword evidence="3" id="KW-0378">Hydrolase</keyword>